<feature type="compositionally biased region" description="Pro residues" evidence="1">
    <location>
        <begin position="1087"/>
        <end position="1099"/>
    </location>
</feature>
<evidence type="ECO:0000313" key="2">
    <source>
        <dbReference type="EMBL" id="SNT62830.1"/>
    </source>
</evidence>
<proteinExistence type="predicted"/>
<evidence type="ECO:0000256" key="1">
    <source>
        <dbReference type="SAM" id="MobiDB-lite"/>
    </source>
</evidence>
<evidence type="ECO:0008006" key="4">
    <source>
        <dbReference type="Google" id="ProtNLM"/>
    </source>
</evidence>
<evidence type="ECO:0000313" key="3">
    <source>
        <dbReference type="Proteomes" id="UP000198282"/>
    </source>
</evidence>
<name>A0A239P718_9ACTN</name>
<organism evidence="2 3">
    <name type="scientific">Streptosporangium subroseum</name>
    <dbReference type="NCBI Taxonomy" id="106412"/>
    <lineage>
        <taxon>Bacteria</taxon>
        <taxon>Bacillati</taxon>
        <taxon>Actinomycetota</taxon>
        <taxon>Actinomycetes</taxon>
        <taxon>Streptosporangiales</taxon>
        <taxon>Streptosporangiaceae</taxon>
        <taxon>Streptosporangium</taxon>
    </lineage>
</organism>
<dbReference type="Proteomes" id="UP000198282">
    <property type="component" value="Unassembled WGS sequence"/>
</dbReference>
<gene>
    <name evidence="2" type="ORF">SAMN05216276_10946</name>
</gene>
<dbReference type="EMBL" id="FZOD01000094">
    <property type="protein sequence ID" value="SNT62830.1"/>
    <property type="molecule type" value="Genomic_DNA"/>
</dbReference>
<protein>
    <recommendedName>
        <fullName evidence="4">NACHT domain-containing protein</fullName>
    </recommendedName>
</protein>
<accession>A0A239P718</accession>
<feature type="region of interest" description="Disordered" evidence="1">
    <location>
        <begin position="1081"/>
        <end position="1100"/>
    </location>
</feature>
<keyword evidence="3" id="KW-1185">Reference proteome</keyword>
<sequence length="1354" mass="152556">MTGMTTGPPGKPQATEVTLDLTELALLRGAADENFEALTRAIVSRRFGALGTLRERRQQPGVEFYLRVEHRGELGDPGRIWGWSCKWFILGPKNELTSGQRTQIEESVEKAIKHVEGLTDFVLCLPQRPAKQDIDWIDGLGMAKGISTKLWAAENFDAQLSGLDELRSTFFGELVLSPGILAQAHERSVAPVKARWVAPLHTSNHVEHRIERALLRPASFGWLDDRIAAIAVRVETLRDALPAIGNDVIRAGAQEVVDNLDRFVVDLRAIAEAGRNRRPTEARERIADQQPPVTSPRKLRSLVFGLRKQRLPAALAVTGLAAEIRDVVCWLQDLHTDLQAPLTAIVAAAGTGKTHLAAQLTAPAERSTAGVFIQGGHLRAGGNLDDLARRIPGLKVDRFEDLLLALNSAGGRAGARIPLIIDGLNEAERPSEWRPLLDQLMPALASYPNVLVVITLREALADRALPDTTTKLDLEWYRAEINDIVAAYFNHYLIDARGAWLPTWMFHNPLFLRMYCQAANPLRKNLVGVEALPTSLVGVFELYRDAVTKRLAEDPVRKLVPADQIKRRLAELAREMWTRGIRRLPSDEARVILDAGETDWDESLFRRLEEEGVLLRDEVSGSDDTETGILFDRFAGYLIADALLTRMTYAEVEERLAEVTLWNSLMGEDHHSFGEDIVISLIGLLPRRFGGHHLWRLAPQEHRRWVLAQEFASESEYLDEGTIDELATLIARPDWKAPTFSRFGRRHSFDRLWEIRFSPAHRLNAAFLDRVLRMLPLPERDRRWTEWVRHRDDDLLLSNLKKVIEKWSENLDRSEGDDLNALATAWLLTSTNRTVRDLATKALQRYGRPDPKRLFDLAIRMLDVDDPYVVERIVGAAFGAASTHQMPDPGGPFERALARWLTELRDHFLASGSNPTSHELLRSYVRAIFEFAGTLHPGAVPEGVDPFALPFATVLPAPVMAENDPNAQECDSTFGMDFENYVIGSAIRDRGNYDFNHAEFRRARGEVMARVWGLGWRAALLGDIDRAIAEAAGRFGRRRVTVERYGKKYGWIAYYELTGRLADAGQSRDWWVDGRRNVPPDIDPSFPEEPPTTPVPLPEWAPSGPMDDKAWLHAGTVKVPVDLWLPEEIHDVSGGWLLVEGYLKHQRDGRKVFGFFRTLLLEPDDVNPALELVNGLEYPGNHFFPELPTVRSVFAGEAPWSPGFEVRLDEDDTHSRLALRRDWRDAGIGVGQVAVELSTGEGEKPTGLKHSYDVPSFDFAARFKLRQLPGILDLVDLNGVRASATFRAEKPWSGQLLFIRQDLIVDFADHRRIMQVAWGEREVSVDWSSVPAWVEEARQAYKHVWREIRMLNKP</sequence>
<reference evidence="2 3" key="1">
    <citation type="submission" date="2017-06" db="EMBL/GenBank/DDBJ databases">
        <authorList>
            <person name="Kim H.J."/>
            <person name="Triplett B.A."/>
        </authorList>
    </citation>
    <scope>NUCLEOTIDE SEQUENCE [LARGE SCALE GENOMIC DNA]</scope>
    <source>
        <strain evidence="2 3">CGMCC 4.2132</strain>
    </source>
</reference>